<proteinExistence type="predicted"/>
<protein>
    <submittedName>
        <fullName evidence="1">Meiosis specific protein SPO22</fullName>
    </submittedName>
</protein>
<dbReference type="RefSeq" id="XP_018699954.1">
    <property type="nucleotide sequence ID" value="XM_018852851.1"/>
</dbReference>
<gene>
    <name evidence="1" type="ORF">ISF_09248</name>
</gene>
<dbReference type="InterPro" id="IPR039057">
    <property type="entry name" value="Spo22/ZIP4"/>
</dbReference>
<sequence length="601" mass="65115">MNNHNLLPSSHRAALDKAVPMQLQTLIPRPDQEAIWDAFHLLDCVHFHADRLGPGAVHAIHTALWPSIQAWYENKFYAKVVSWSQLALHPALAAHEKQHRAAFLRRILAARIELGQYADAHTVLETLNHDDSDSNDNHLATQLLAFRLAVRSWDTALARSCLQSLAVAEKRETARDALYACVREAQAAGDRLCAVEALCAAVATWKGEVVVAGNVPALLRCAIRFLQQIDGDDDADSSDLTSNETVSLFSAGATLPSPLRGFSHAVITYMLEAAAFVADNARDDAGDAVFRGAELRWFAVHAYNIGVARCTLWPPGLLASLFQSCLVFSQALSSSSPPSEDDADATLITLRCHFVLASLYVSEARAGGGGGGEHAPSLYADAERHAAAFAALFAEAGQRRVGGQCPDLRRKLGVLCLFHCEALLARQSHEHLPCVVKQARLCGDVDVFKALGSCVIQSEAPVHVKSSILKSIVNEIFNVEDFKSHHLAQYLRCMVQVLLPMADDSAARDLLDQALQVAQESKQVGVAFPADEAEWLAAAAFNHGLTRHAAAAGGGADTPSCRAWMERAAAMARHVDDDGRFAASLQRRRERLLGFSLGDTL</sequence>
<name>A0A162I6B7_CORFA</name>
<evidence type="ECO:0000313" key="2">
    <source>
        <dbReference type="Proteomes" id="UP000076744"/>
    </source>
</evidence>
<dbReference type="PANTHER" id="PTHR40375">
    <property type="entry name" value="SPORULATION-SPECIFIC PROTEIN 22"/>
    <property type="match status" value="1"/>
</dbReference>
<dbReference type="GeneID" id="30025540"/>
<accession>A0A162I6B7</accession>
<dbReference type="AlphaFoldDB" id="A0A162I6B7"/>
<dbReference type="Proteomes" id="UP000076744">
    <property type="component" value="Unassembled WGS sequence"/>
</dbReference>
<dbReference type="GO" id="GO:0090173">
    <property type="term" value="P:regulation of synaptonemal complex assembly"/>
    <property type="evidence" value="ECO:0007669"/>
    <property type="project" value="InterPro"/>
</dbReference>
<dbReference type="PANTHER" id="PTHR40375:SF2">
    <property type="entry name" value="SPORULATION-SPECIFIC PROTEIN 22"/>
    <property type="match status" value="1"/>
</dbReference>
<evidence type="ECO:0000313" key="1">
    <source>
        <dbReference type="EMBL" id="OAA52865.1"/>
    </source>
</evidence>
<dbReference type="STRING" id="1081104.A0A162I6B7"/>
<keyword evidence="2" id="KW-1185">Reference proteome</keyword>
<comment type="caution">
    <text evidence="1">The sequence shown here is derived from an EMBL/GenBank/DDBJ whole genome shotgun (WGS) entry which is preliminary data.</text>
</comment>
<dbReference type="OrthoDB" id="65716at2759"/>
<organism evidence="1 2">
    <name type="scientific">Cordyceps fumosorosea (strain ARSEF 2679)</name>
    <name type="common">Isaria fumosorosea</name>
    <dbReference type="NCBI Taxonomy" id="1081104"/>
    <lineage>
        <taxon>Eukaryota</taxon>
        <taxon>Fungi</taxon>
        <taxon>Dikarya</taxon>
        <taxon>Ascomycota</taxon>
        <taxon>Pezizomycotina</taxon>
        <taxon>Sordariomycetes</taxon>
        <taxon>Hypocreomycetidae</taxon>
        <taxon>Hypocreales</taxon>
        <taxon>Cordycipitaceae</taxon>
        <taxon>Cordyceps</taxon>
    </lineage>
</organism>
<dbReference type="EMBL" id="AZHB01000044">
    <property type="protein sequence ID" value="OAA52865.1"/>
    <property type="molecule type" value="Genomic_DNA"/>
</dbReference>
<reference evidence="1 2" key="1">
    <citation type="journal article" date="2016" name="Genome Biol. Evol.">
        <title>Divergent and convergent evolution of fungal pathogenicity.</title>
        <authorList>
            <person name="Shang Y."/>
            <person name="Xiao G."/>
            <person name="Zheng P."/>
            <person name="Cen K."/>
            <person name="Zhan S."/>
            <person name="Wang C."/>
        </authorList>
    </citation>
    <scope>NUCLEOTIDE SEQUENCE [LARGE SCALE GENOMIC DNA]</scope>
    <source>
        <strain evidence="1 2">ARSEF 2679</strain>
    </source>
</reference>